<accession>A0A8S5P268</accession>
<organism evidence="1">
    <name type="scientific">Myoviridae sp. ct7Sv1</name>
    <dbReference type="NCBI Taxonomy" id="2825039"/>
    <lineage>
        <taxon>Viruses</taxon>
        <taxon>Duplodnaviria</taxon>
        <taxon>Heunggongvirae</taxon>
        <taxon>Uroviricota</taxon>
        <taxon>Caudoviricetes</taxon>
    </lineage>
</organism>
<proteinExistence type="predicted"/>
<evidence type="ECO:0000313" key="1">
    <source>
        <dbReference type="EMBL" id="DAE01058.1"/>
    </source>
</evidence>
<protein>
    <submittedName>
        <fullName evidence="1">Uncharacterized protein</fullName>
    </submittedName>
</protein>
<name>A0A8S5P268_9CAUD</name>
<reference evidence="1" key="1">
    <citation type="journal article" date="2021" name="Proc. Natl. Acad. Sci. U.S.A.">
        <title>A Catalog of Tens of Thousands of Viruses from Human Metagenomes Reveals Hidden Associations with Chronic Diseases.</title>
        <authorList>
            <person name="Tisza M.J."/>
            <person name="Buck C.B."/>
        </authorList>
    </citation>
    <scope>NUCLEOTIDE SEQUENCE</scope>
    <source>
        <strain evidence="1">Ct7Sv1</strain>
    </source>
</reference>
<sequence length="112" mass="11884">MVMQVSECEHVGTESVFAVVFYTWRTGDKAAFKVCMCAGIDAALFGNGFVLGPDVALAVITVDTCAVACGYLQAAVLLFAMVGGGVLHTFYVEVSAVRVRPDAFADHLRTSE</sequence>
<dbReference type="EMBL" id="BK015317">
    <property type="protein sequence ID" value="DAE01058.1"/>
    <property type="molecule type" value="Genomic_DNA"/>
</dbReference>